<dbReference type="InterPro" id="IPR017969">
    <property type="entry name" value="Heavy-metal-associated_CS"/>
</dbReference>
<dbReference type="GO" id="GO:0055070">
    <property type="term" value="P:copper ion homeostasis"/>
    <property type="evidence" value="ECO:0007669"/>
    <property type="project" value="TreeGrafter"/>
</dbReference>
<feature type="domain" description="HMA" evidence="19">
    <location>
        <begin position="84"/>
        <end position="148"/>
    </location>
</feature>
<feature type="transmembrane region" description="Helical" evidence="18">
    <location>
        <begin position="166"/>
        <end position="188"/>
    </location>
</feature>
<dbReference type="InterPro" id="IPR006121">
    <property type="entry name" value="HMA_dom"/>
</dbReference>
<protein>
    <recommendedName>
        <fullName evidence="3">P-type Cu(+) transporter</fullName>
        <ecNumber evidence="3">7.2.2.8</ecNumber>
    </recommendedName>
</protein>
<keyword evidence="16" id="KW-0406">Ion transport</keyword>
<keyword evidence="10" id="KW-0187">Copper transport</keyword>
<dbReference type="GO" id="GO:0005886">
    <property type="term" value="C:plasma membrane"/>
    <property type="evidence" value="ECO:0007669"/>
    <property type="project" value="UniProtKB-SubCell"/>
</dbReference>
<keyword evidence="12" id="KW-0460">Magnesium</keyword>
<evidence type="ECO:0000256" key="13">
    <source>
        <dbReference type="ARBA" id="ARBA00022967"/>
    </source>
</evidence>
<keyword evidence="21" id="KW-1185">Reference proteome</keyword>
<dbReference type="OrthoDB" id="8552908at2"/>
<dbReference type="CDD" id="cd02094">
    <property type="entry name" value="P-type_ATPase_Cu-like"/>
    <property type="match status" value="1"/>
</dbReference>
<evidence type="ECO:0000256" key="3">
    <source>
        <dbReference type="ARBA" id="ARBA00012517"/>
    </source>
</evidence>
<dbReference type="SFLD" id="SFLDG00002">
    <property type="entry name" value="C1.7:_P-type_atpase_like"/>
    <property type="match status" value="1"/>
</dbReference>
<evidence type="ECO:0000256" key="15">
    <source>
        <dbReference type="ARBA" id="ARBA00023008"/>
    </source>
</evidence>
<evidence type="ECO:0000256" key="17">
    <source>
        <dbReference type="ARBA" id="ARBA00023136"/>
    </source>
</evidence>
<feature type="transmembrane region" description="Helical" evidence="18">
    <location>
        <begin position="260"/>
        <end position="278"/>
    </location>
</feature>
<feature type="domain" description="HMA" evidence="19">
    <location>
        <begin position="17"/>
        <end position="82"/>
    </location>
</feature>
<dbReference type="GO" id="GO:0140581">
    <property type="term" value="F:P-type monovalent copper transporter activity"/>
    <property type="evidence" value="ECO:0007669"/>
    <property type="project" value="UniProtKB-EC"/>
</dbReference>
<dbReference type="Pfam" id="PF00122">
    <property type="entry name" value="E1-E2_ATPase"/>
    <property type="match status" value="1"/>
</dbReference>
<dbReference type="FunFam" id="2.70.150.10:FF:000020">
    <property type="entry name" value="Copper-exporting P-type ATPase A"/>
    <property type="match status" value="1"/>
</dbReference>
<feature type="transmembrane region" description="Helical" evidence="18">
    <location>
        <begin position="227"/>
        <end position="248"/>
    </location>
</feature>
<dbReference type="SUPFAM" id="SSF56784">
    <property type="entry name" value="HAD-like"/>
    <property type="match status" value="1"/>
</dbReference>
<keyword evidence="9 18" id="KW-0547">Nucleotide-binding</keyword>
<keyword evidence="7 18" id="KW-0479">Metal-binding</keyword>
<dbReference type="SUPFAM" id="SSF55008">
    <property type="entry name" value="HMA, heavy metal-associated domain"/>
    <property type="match status" value="2"/>
</dbReference>
<evidence type="ECO:0000256" key="9">
    <source>
        <dbReference type="ARBA" id="ARBA00022741"/>
    </source>
</evidence>
<evidence type="ECO:0000256" key="18">
    <source>
        <dbReference type="RuleBase" id="RU362081"/>
    </source>
</evidence>
<dbReference type="InterPro" id="IPR008250">
    <property type="entry name" value="ATPase_P-typ_transduc_dom_A_sf"/>
</dbReference>
<dbReference type="InterPro" id="IPR023299">
    <property type="entry name" value="ATPase_P-typ_cyto_dom_N"/>
</dbReference>
<keyword evidence="5 18" id="KW-1003">Cell membrane</keyword>
<feature type="transmembrane region" description="Helical" evidence="18">
    <location>
        <begin position="440"/>
        <end position="460"/>
    </location>
</feature>
<dbReference type="PANTHER" id="PTHR43520:SF8">
    <property type="entry name" value="P-TYPE CU(+) TRANSPORTER"/>
    <property type="match status" value="1"/>
</dbReference>
<dbReference type="InterPro" id="IPR036163">
    <property type="entry name" value="HMA_dom_sf"/>
</dbReference>
<keyword evidence="6 18" id="KW-0812">Transmembrane</keyword>
<feature type="transmembrane region" description="Helical" evidence="18">
    <location>
        <begin position="412"/>
        <end position="434"/>
    </location>
</feature>
<dbReference type="InterPro" id="IPR023214">
    <property type="entry name" value="HAD_sf"/>
</dbReference>
<evidence type="ECO:0000256" key="4">
    <source>
        <dbReference type="ARBA" id="ARBA00022448"/>
    </source>
</evidence>
<dbReference type="GO" id="GO:0043682">
    <property type="term" value="F:P-type divalent copper transporter activity"/>
    <property type="evidence" value="ECO:0007669"/>
    <property type="project" value="TreeGrafter"/>
</dbReference>
<dbReference type="InterPro" id="IPR006122">
    <property type="entry name" value="HMA_Cu_ion-bd"/>
</dbReference>
<dbReference type="EMBL" id="FZOT01000003">
    <property type="protein sequence ID" value="SNS54995.1"/>
    <property type="molecule type" value="Genomic_DNA"/>
</dbReference>
<comment type="subcellular location">
    <subcellularLocation>
        <location evidence="1">Cell membrane</location>
        <topology evidence="1">Multi-pass membrane protein</topology>
    </subcellularLocation>
</comment>
<keyword evidence="17 18" id="KW-0472">Membrane</keyword>
<keyword evidence="14 18" id="KW-1133">Transmembrane helix</keyword>
<dbReference type="InterPro" id="IPR001757">
    <property type="entry name" value="P_typ_ATPase"/>
</dbReference>
<evidence type="ECO:0000256" key="6">
    <source>
        <dbReference type="ARBA" id="ARBA00022692"/>
    </source>
</evidence>
<dbReference type="EC" id="7.2.2.8" evidence="3"/>
<dbReference type="Pfam" id="PF00702">
    <property type="entry name" value="Hydrolase"/>
    <property type="match status" value="1"/>
</dbReference>
<dbReference type="PANTHER" id="PTHR43520">
    <property type="entry name" value="ATP7, ISOFORM B"/>
    <property type="match status" value="1"/>
</dbReference>
<feature type="transmembrane region" description="Helical" evidence="18">
    <location>
        <begin position="779"/>
        <end position="799"/>
    </location>
</feature>
<dbReference type="GO" id="GO:0005524">
    <property type="term" value="F:ATP binding"/>
    <property type="evidence" value="ECO:0007669"/>
    <property type="project" value="UniProtKB-UniRule"/>
</dbReference>
<dbReference type="Proteomes" id="UP000198284">
    <property type="component" value="Unassembled WGS sequence"/>
</dbReference>
<dbReference type="PRINTS" id="PR00941">
    <property type="entry name" value="CDATPASE"/>
</dbReference>
<dbReference type="SFLD" id="SFLDF00027">
    <property type="entry name" value="p-type_atpase"/>
    <property type="match status" value="1"/>
</dbReference>
<evidence type="ECO:0000256" key="11">
    <source>
        <dbReference type="ARBA" id="ARBA00022840"/>
    </source>
</evidence>
<dbReference type="InterPro" id="IPR018303">
    <property type="entry name" value="ATPase_P-typ_P_site"/>
</dbReference>
<sequence>MDTVVKTSIKPQQIGHNELSFKVEGMTCASCVTRVEKALKKVPGVETASVNLATERATVRADASVGLQALADAVEKAGYEVPEESVSLSIAGMTCASCVARVEKALKKVPGVTDASVNLATEKAQVKASGVPVHAMIAAIEKAGYVARPVHEAGAPAKESRGLPSWWPVAASALFSLPLVMPMIGLLFGRDWMLPGWLQLALATPVQFWLGARFYRAGWNALRNGSGNMDLLVAIGTSAAYGLSFYLLLQHGGHEGMQHLYFESSAVVITLVLLGKWLEARAKGQTVAALKALESLRATVATVRRDGQEREVPVGSVRVGDRVVVRPGERVPVDGRIVEGSSHLDEALLTGESLPVSKTVGDNLTGGAINAEGLLVMEATAVGGATMLSQIIKLVEDAQAVKAPIQRLVDKVSAIFVPVVLLISLITLLGWGMITGDWQQALLNAVAVQVIACPCALGLATPTSIMVGTGAAARHGILIKDAEALETAHAVSMVAFDKTGTLTEGKPTVAAVDSAGRAEHELLALAQAVQQYSDHPLARAVQEAAAARGIARLAATAAKALPGRGVQADADGATIYLGNRRLMQEIGAPTTALEMQAQAHEAAGRTVSWLAVKRDDSLALEGLLAFGDSIKASAREAVSRLAAMGVSSIMLTGDNPGSAKAVASALGIAEFRAEILPADKAGAVAELKRGGRRVAMVGDGINDAPALAAADVGIALSTGTDVAMHAAGITLMRGDPALVADAIDVSRRTYRKIKQNLFWAFIYNLVGIPLAAFGVLNPVIAGAAMAFSSVSVVTNALLLRGWRPAGR</sequence>
<evidence type="ECO:0000256" key="16">
    <source>
        <dbReference type="ARBA" id="ARBA00023065"/>
    </source>
</evidence>
<proteinExistence type="inferred from homology"/>
<evidence type="ECO:0000256" key="1">
    <source>
        <dbReference type="ARBA" id="ARBA00004651"/>
    </source>
</evidence>
<dbReference type="NCBIfam" id="TIGR01494">
    <property type="entry name" value="ATPase_P-type"/>
    <property type="match status" value="2"/>
</dbReference>
<dbReference type="NCBIfam" id="TIGR01511">
    <property type="entry name" value="ATPase-IB1_Cu"/>
    <property type="match status" value="1"/>
</dbReference>
<dbReference type="GO" id="GO:0005507">
    <property type="term" value="F:copper ion binding"/>
    <property type="evidence" value="ECO:0007669"/>
    <property type="project" value="InterPro"/>
</dbReference>
<organism evidence="20 21">
    <name type="scientific">Noviherbaspirillum humi</name>
    <dbReference type="NCBI Taxonomy" id="1688639"/>
    <lineage>
        <taxon>Bacteria</taxon>
        <taxon>Pseudomonadati</taxon>
        <taxon>Pseudomonadota</taxon>
        <taxon>Betaproteobacteria</taxon>
        <taxon>Burkholderiales</taxon>
        <taxon>Oxalobacteraceae</taxon>
        <taxon>Noviherbaspirillum</taxon>
    </lineage>
</organism>
<dbReference type="RefSeq" id="WP_089398791.1">
    <property type="nucleotide sequence ID" value="NZ_FZOT01000003.1"/>
</dbReference>
<evidence type="ECO:0000313" key="20">
    <source>
        <dbReference type="EMBL" id="SNS54995.1"/>
    </source>
</evidence>
<evidence type="ECO:0000256" key="7">
    <source>
        <dbReference type="ARBA" id="ARBA00022723"/>
    </source>
</evidence>
<dbReference type="InterPro" id="IPR023298">
    <property type="entry name" value="ATPase_P-typ_TM_dom_sf"/>
</dbReference>
<dbReference type="InterPro" id="IPR036412">
    <property type="entry name" value="HAD-like_sf"/>
</dbReference>
<dbReference type="Gene3D" id="2.70.150.10">
    <property type="entry name" value="Calcium-transporting ATPase, cytoplasmic transduction domain A"/>
    <property type="match status" value="1"/>
</dbReference>
<dbReference type="PROSITE" id="PS00154">
    <property type="entry name" value="ATPASE_E1_E2"/>
    <property type="match status" value="1"/>
</dbReference>
<evidence type="ECO:0000256" key="5">
    <source>
        <dbReference type="ARBA" id="ARBA00022475"/>
    </source>
</evidence>
<dbReference type="NCBIfam" id="TIGR00003">
    <property type="entry name" value="copper ion binding protein"/>
    <property type="match status" value="2"/>
</dbReference>
<dbReference type="NCBIfam" id="TIGR01525">
    <property type="entry name" value="ATPase-IB_hvy"/>
    <property type="match status" value="1"/>
</dbReference>
<dbReference type="PROSITE" id="PS50846">
    <property type="entry name" value="HMA_2"/>
    <property type="match status" value="2"/>
</dbReference>
<dbReference type="CDD" id="cd00371">
    <property type="entry name" value="HMA"/>
    <property type="match status" value="2"/>
</dbReference>
<accession>A0A239FE19</accession>
<dbReference type="GO" id="GO:0060003">
    <property type="term" value="P:copper ion export"/>
    <property type="evidence" value="ECO:0007669"/>
    <property type="project" value="UniProtKB-ARBA"/>
</dbReference>
<keyword evidence="4" id="KW-0813">Transport</keyword>
<dbReference type="PRINTS" id="PR00119">
    <property type="entry name" value="CATATPASE"/>
</dbReference>
<evidence type="ECO:0000256" key="8">
    <source>
        <dbReference type="ARBA" id="ARBA00022737"/>
    </source>
</evidence>
<feature type="transmembrane region" description="Helical" evidence="18">
    <location>
        <begin position="756"/>
        <end position="773"/>
    </location>
</feature>
<keyword evidence="13" id="KW-1278">Translocase</keyword>
<dbReference type="SUPFAM" id="SSF81653">
    <property type="entry name" value="Calcium ATPase, transduction domain A"/>
    <property type="match status" value="1"/>
</dbReference>
<gene>
    <name evidence="20" type="ORF">SAMN06265795_103311</name>
</gene>
<dbReference type="Gene3D" id="3.40.1110.10">
    <property type="entry name" value="Calcium-transporting ATPase, cytoplasmic domain N"/>
    <property type="match status" value="1"/>
</dbReference>
<dbReference type="SFLD" id="SFLDS00003">
    <property type="entry name" value="Haloacid_Dehalogenase"/>
    <property type="match status" value="1"/>
</dbReference>
<evidence type="ECO:0000256" key="14">
    <source>
        <dbReference type="ARBA" id="ARBA00022989"/>
    </source>
</evidence>
<evidence type="ECO:0000256" key="10">
    <source>
        <dbReference type="ARBA" id="ARBA00022796"/>
    </source>
</evidence>
<feature type="transmembrane region" description="Helical" evidence="18">
    <location>
        <begin position="194"/>
        <end position="215"/>
    </location>
</feature>
<dbReference type="PROSITE" id="PS01047">
    <property type="entry name" value="HMA_1"/>
    <property type="match status" value="2"/>
</dbReference>
<dbReference type="AlphaFoldDB" id="A0A239FE19"/>
<comment type="similarity">
    <text evidence="2 18">Belongs to the cation transport ATPase (P-type) (TC 3.A.3) family. Type IB subfamily.</text>
</comment>
<dbReference type="InterPro" id="IPR059000">
    <property type="entry name" value="ATPase_P-type_domA"/>
</dbReference>
<dbReference type="FunFam" id="3.30.70.100:FF:000005">
    <property type="entry name" value="Copper-exporting P-type ATPase A"/>
    <property type="match status" value="2"/>
</dbReference>
<dbReference type="Gene3D" id="3.30.70.100">
    <property type="match status" value="2"/>
</dbReference>
<evidence type="ECO:0000313" key="21">
    <source>
        <dbReference type="Proteomes" id="UP000198284"/>
    </source>
</evidence>
<name>A0A239FE19_9BURK</name>
<evidence type="ECO:0000259" key="19">
    <source>
        <dbReference type="PROSITE" id="PS50846"/>
    </source>
</evidence>
<evidence type="ECO:0000256" key="2">
    <source>
        <dbReference type="ARBA" id="ARBA00006024"/>
    </source>
</evidence>
<dbReference type="Pfam" id="PF00403">
    <property type="entry name" value="HMA"/>
    <property type="match status" value="2"/>
</dbReference>
<dbReference type="InterPro" id="IPR027256">
    <property type="entry name" value="P-typ_ATPase_IB"/>
</dbReference>
<reference evidence="20 21" key="1">
    <citation type="submission" date="2017-06" db="EMBL/GenBank/DDBJ databases">
        <authorList>
            <person name="Kim H.J."/>
            <person name="Triplett B.A."/>
        </authorList>
    </citation>
    <scope>NUCLEOTIDE SEQUENCE [LARGE SCALE GENOMIC DNA]</scope>
    <source>
        <strain evidence="20 21">U15</strain>
    </source>
</reference>
<dbReference type="InterPro" id="IPR044492">
    <property type="entry name" value="P_typ_ATPase_HD_dom"/>
</dbReference>
<keyword evidence="8" id="KW-0677">Repeat</keyword>
<keyword evidence="15" id="KW-0186">Copper</keyword>
<dbReference type="SUPFAM" id="SSF81665">
    <property type="entry name" value="Calcium ATPase, transmembrane domain M"/>
    <property type="match status" value="1"/>
</dbReference>
<dbReference type="Gene3D" id="3.40.50.1000">
    <property type="entry name" value="HAD superfamily/HAD-like"/>
    <property type="match status" value="1"/>
</dbReference>
<evidence type="ECO:0000256" key="12">
    <source>
        <dbReference type="ARBA" id="ARBA00022842"/>
    </source>
</evidence>
<dbReference type="GO" id="GO:0016887">
    <property type="term" value="F:ATP hydrolysis activity"/>
    <property type="evidence" value="ECO:0007669"/>
    <property type="project" value="InterPro"/>
</dbReference>
<keyword evidence="11 18" id="KW-0067">ATP-binding</keyword>